<evidence type="ECO:0000313" key="1">
    <source>
        <dbReference type="EMBL" id="GJS83643.1"/>
    </source>
</evidence>
<evidence type="ECO:0000313" key="2">
    <source>
        <dbReference type="Proteomes" id="UP001151760"/>
    </source>
</evidence>
<dbReference type="EMBL" id="BQNB010010917">
    <property type="protein sequence ID" value="GJS83643.1"/>
    <property type="molecule type" value="Genomic_DNA"/>
</dbReference>
<keyword evidence="1" id="KW-0808">Transferase</keyword>
<reference evidence="1" key="1">
    <citation type="journal article" date="2022" name="Int. J. Mol. Sci.">
        <title>Draft Genome of Tanacetum Coccineum: Genomic Comparison of Closely Related Tanacetum-Family Plants.</title>
        <authorList>
            <person name="Yamashiro T."/>
            <person name="Shiraishi A."/>
            <person name="Nakayama K."/>
            <person name="Satake H."/>
        </authorList>
    </citation>
    <scope>NUCLEOTIDE SEQUENCE</scope>
</reference>
<accession>A0ABQ4Z3R1</accession>
<sequence>MSGSDVINTTPFLSDKLSLVTHHHLLTRVPVKLDLEDWNYRSWEYFFDQLCSGYDVIKFIRGTPTDATPTSTSVPFTPDELKVHKIILSWIFTTISDPLQKRLVVAGPNTAKEAWDILTNIVKDNKRTRASTLKTELQSIQLGTLSMEAYFQKIESLVTTLTSLDYVVNDEDVVHYAITGLPEKYNQVCGYMHYQTTFPDLKMVRSLLVAVEMRLKTKEVSLPLDSSSPIMATVF</sequence>
<organism evidence="1 2">
    <name type="scientific">Tanacetum coccineum</name>
    <dbReference type="NCBI Taxonomy" id="301880"/>
    <lineage>
        <taxon>Eukaryota</taxon>
        <taxon>Viridiplantae</taxon>
        <taxon>Streptophyta</taxon>
        <taxon>Embryophyta</taxon>
        <taxon>Tracheophyta</taxon>
        <taxon>Spermatophyta</taxon>
        <taxon>Magnoliopsida</taxon>
        <taxon>eudicotyledons</taxon>
        <taxon>Gunneridae</taxon>
        <taxon>Pentapetalae</taxon>
        <taxon>asterids</taxon>
        <taxon>campanulids</taxon>
        <taxon>Asterales</taxon>
        <taxon>Asteraceae</taxon>
        <taxon>Asteroideae</taxon>
        <taxon>Anthemideae</taxon>
        <taxon>Anthemidinae</taxon>
        <taxon>Tanacetum</taxon>
    </lineage>
</organism>
<gene>
    <name evidence="1" type="ORF">Tco_0750184</name>
</gene>
<dbReference type="PANTHER" id="PTHR47481">
    <property type="match status" value="1"/>
</dbReference>
<proteinExistence type="predicted"/>
<keyword evidence="2" id="KW-1185">Reference proteome</keyword>
<dbReference type="Proteomes" id="UP001151760">
    <property type="component" value="Unassembled WGS sequence"/>
</dbReference>
<protein>
    <submittedName>
        <fullName evidence="1">Hybrid signal transduction histidine kinase M</fullName>
    </submittedName>
</protein>
<keyword evidence="1" id="KW-0418">Kinase</keyword>
<dbReference type="GO" id="GO:0016301">
    <property type="term" value="F:kinase activity"/>
    <property type="evidence" value="ECO:0007669"/>
    <property type="project" value="UniProtKB-KW"/>
</dbReference>
<comment type="caution">
    <text evidence="1">The sequence shown here is derived from an EMBL/GenBank/DDBJ whole genome shotgun (WGS) entry which is preliminary data.</text>
</comment>
<dbReference type="Pfam" id="PF14223">
    <property type="entry name" value="Retrotran_gag_2"/>
    <property type="match status" value="1"/>
</dbReference>
<dbReference type="PANTHER" id="PTHR47481:SF41">
    <property type="entry name" value="COPIA-LIKE POLYPROTEIN_RETROTRANSPOSON"/>
    <property type="match status" value="1"/>
</dbReference>
<reference evidence="1" key="2">
    <citation type="submission" date="2022-01" db="EMBL/GenBank/DDBJ databases">
        <authorList>
            <person name="Yamashiro T."/>
            <person name="Shiraishi A."/>
            <person name="Satake H."/>
            <person name="Nakayama K."/>
        </authorList>
    </citation>
    <scope>NUCLEOTIDE SEQUENCE</scope>
</reference>
<name>A0ABQ4Z3R1_9ASTR</name>